<reference evidence="4" key="1">
    <citation type="submission" date="2021-10" db="EMBL/GenBank/DDBJ databases">
        <title>Evolutionary history and lifestyle of the vertebrate symbiont Limosilactobacillus reuteri.</title>
        <authorList>
            <person name="Zheng J."/>
            <person name="Li F."/>
            <person name="Gaenzle M."/>
            <person name="Walter J."/>
        </authorList>
    </citation>
    <scope>NUCLEOTIDE SEQUENCE</scope>
    <source>
        <strain evidence="4">GQ_1_3_1</strain>
    </source>
</reference>
<keyword evidence="1 3" id="KW-0732">Signal</keyword>
<feature type="signal peptide" evidence="3">
    <location>
        <begin position="1"/>
        <end position="39"/>
    </location>
</feature>
<feature type="non-terminal residue" evidence="4">
    <location>
        <position position="81"/>
    </location>
</feature>
<feature type="chain" id="PRO_5043879381" evidence="3">
    <location>
        <begin position="40"/>
        <end position="81"/>
    </location>
</feature>
<dbReference type="Proteomes" id="UP001198026">
    <property type="component" value="Unassembled WGS sequence"/>
</dbReference>
<evidence type="ECO:0000313" key="5">
    <source>
        <dbReference type="Proteomes" id="UP001198026"/>
    </source>
</evidence>
<dbReference type="AlphaFoldDB" id="A0AAW4X2X0"/>
<evidence type="ECO:0000256" key="2">
    <source>
        <dbReference type="SAM" id="MobiDB-lite"/>
    </source>
</evidence>
<feature type="compositionally biased region" description="Low complexity" evidence="2">
    <location>
        <begin position="40"/>
        <end position="56"/>
    </location>
</feature>
<name>A0AAW4X2X0_LIMRT</name>
<evidence type="ECO:0000256" key="3">
    <source>
        <dbReference type="SAM" id="SignalP"/>
    </source>
</evidence>
<dbReference type="EMBL" id="JAJGWB010000041">
    <property type="protein sequence ID" value="MCC4476770.1"/>
    <property type="molecule type" value="Genomic_DNA"/>
</dbReference>
<dbReference type="RefSeq" id="WP_229400474.1">
    <property type="nucleotide sequence ID" value="NZ_JAJGWA010000037.1"/>
</dbReference>
<feature type="region of interest" description="Disordered" evidence="2">
    <location>
        <begin position="36"/>
        <end position="81"/>
    </location>
</feature>
<evidence type="ECO:0000313" key="4">
    <source>
        <dbReference type="EMBL" id="MCC4476770.1"/>
    </source>
</evidence>
<comment type="caution">
    <text evidence="4">The sequence shown here is derived from an EMBL/GenBank/DDBJ whole genome shotgun (WGS) entry which is preliminary data.</text>
</comment>
<organism evidence="4 5">
    <name type="scientific">Limosilactobacillus reuteri</name>
    <name type="common">Lactobacillus reuteri</name>
    <dbReference type="NCBI Taxonomy" id="1598"/>
    <lineage>
        <taxon>Bacteria</taxon>
        <taxon>Bacillati</taxon>
        <taxon>Bacillota</taxon>
        <taxon>Bacilli</taxon>
        <taxon>Lactobacillales</taxon>
        <taxon>Lactobacillaceae</taxon>
        <taxon>Limosilactobacillus</taxon>
    </lineage>
</organism>
<accession>A0AAW4X2X0</accession>
<protein>
    <submittedName>
        <fullName evidence="4">KxYKxGKxW signal peptide domain-containing protein</fullName>
    </submittedName>
</protein>
<evidence type="ECO:0000256" key="1">
    <source>
        <dbReference type="ARBA" id="ARBA00022729"/>
    </source>
</evidence>
<sequence>MEIKKHYKLYKDGKNWCAMALAVAAVSAGLVLGNTNVKADTPTDNVPVVKTTNPTTGDANAELASQEKAAQAKDNGNYGYL</sequence>
<gene>
    <name evidence="4" type="ORF">LMB76_00570</name>
</gene>
<dbReference type="InterPro" id="IPR022263">
    <property type="entry name" value="KxYKxGKxW"/>
</dbReference>
<dbReference type="Pfam" id="PF19258">
    <property type="entry name" value="KxYKxGKxW_sig"/>
    <property type="match status" value="1"/>
</dbReference>
<proteinExistence type="predicted"/>
<dbReference type="NCBIfam" id="TIGR03715">
    <property type="entry name" value="KxYKxGKxW"/>
    <property type="match status" value="1"/>
</dbReference>